<dbReference type="RefSeq" id="WP_112744964.1">
    <property type="nucleotide sequence ID" value="NZ_QMFY01000001.1"/>
</dbReference>
<evidence type="ECO:0000259" key="2">
    <source>
        <dbReference type="Pfam" id="PF00534"/>
    </source>
</evidence>
<dbReference type="CDD" id="cd03801">
    <property type="entry name" value="GT4_PimA-like"/>
    <property type="match status" value="1"/>
</dbReference>
<keyword evidence="1" id="KW-0808">Transferase</keyword>
<dbReference type="Proteomes" id="UP000251889">
    <property type="component" value="Unassembled WGS sequence"/>
</dbReference>
<gene>
    <name evidence="3" type="ORF">DQQ10_01170</name>
</gene>
<dbReference type="OrthoDB" id="9803091at2"/>
<dbReference type="EMBL" id="QMFY01000001">
    <property type="protein sequence ID" value="RAW02748.1"/>
    <property type="molecule type" value="Genomic_DNA"/>
</dbReference>
<feature type="domain" description="Glycosyl transferase family 1" evidence="2">
    <location>
        <begin position="201"/>
        <end position="352"/>
    </location>
</feature>
<reference evidence="3 4" key="1">
    <citation type="submission" date="2018-06" db="EMBL/GenBank/DDBJ databases">
        <title>Chryseolinea flavus sp. nov., a member of the phylum Bacteroidetes isolated from soil.</title>
        <authorList>
            <person name="Li Y."/>
            <person name="Wang J."/>
        </authorList>
    </citation>
    <scope>NUCLEOTIDE SEQUENCE [LARGE SCALE GENOMIC DNA]</scope>
    <source>
        <strain evidence="3 4">SDU1-6</strain>
    </source>
</reference>
<dbReference type="InterPro" id="IPR001296">
    <property type="entry name" value="Glyco_trans_1"/>
</dbReference>
<accession>A0A364YA31</accession>
<comment type="caution">
    <text evidence="3">The sequence shown here is derived from an EMBL/GenBank/DDBJ whole genome shotgun (WGS) entry which is preliminary data.</text>
</comment>
<dbReference type="Gene3D" id="3.40.50.2000">
    <property type="entry name" value="Glycogen Phosphorylase B"/>
    <property type="match status" value="2"/>
</dbReference>
<proteinExistence type="predicted"/>
<dbReference type="Pfam" id="PF00534">
    <property type="entry name" value="Glycos_transf_1"/>
    <property type="match status" value="1"/>
</dbReference>
<keyword evidence="4" id="KW-1185">Reference proteome</keyword>
<dbReference type="GO" id="GO:0016757">
    <property type="term" value="F:glycosyltransferase activity"/>
    <property type="evidence" value="ECO:0007669"/>
    <property type="project" value="InterPro"/>
</dbReference>
<dbReference type="SUPFAM" id="SSF53756">
    <property type="entry name" value="UDP-Glycosyltransferase/glycogen phosphorylase"/>
    <property type="match status" value="1"/>
</dbReference>
<dbReference type="AlphaFoldDB" id="A0A364YA31"/>
<evidence type="ECO:0000313" key="4">
    <source>
        <dbReference type="Proteomes" id="UP000251889"/>
    </source>
</evidence>
<name>A0A364YA31_9BACT</name>
<sequence length="377" mass="42868">MSNANNKPRIALFGVGSLGGDQSGEGIPVIADLFSRLSEQYDIVYYSFTRVRKDNIPTNIVVRQIIAMKFPWRLKYLILFFHALADHIQNRFTLLFSVSVYPSGLFSLVLGKLINRPVLVQLIASEATRIKDVSVQLVIPWRRFITKFVCKHADRLITVADYQRTLAVTSLPTTRHIDVLPLRINVNDFVYRKRKIEYPVHFIQVGFYGIVKDQDTMFKAFAKVATQIDCHLTVVGYGFDNVKVNAMLTELGVENKVTRVGFVPRAKLHEYYDRAHILLHTARFETGCAVIQEAMASGVAVCGTNVGILADLGNQYANIVEPQSTDELAAEILRLVHDQHRYDSITRTARDWIKQHDARYAYLNYLNFLDGISGRKK</sequence>
<evidence type="ECO:0000313" key="3">
    <source>
        <dbReference type="EMBL" id="RAW02748.1"/>
    </source>
</evidence>
<dbReference type="GO" id="GO:0009103">
    <property type="term" value="P:lipopolysaccharide biosynthetic process"/>
    <property type="evidence" value="ECO:0007669"/>
    <property type="project" value="TreeGrafter"/>
</dbReference>
<evidence type="ECO:0000256" key="1">
    <source>
        <dbReference type="ARBA" id="ARBA00022679"/>
    </source>
</evidence>
<dbReference type="PANTHER" id="PTHR46401:SF2">
    <property type="entry name" value="GLYCOSYLTRANSFERASE WBBK-RELATED"/>
    <property type="match status" value="1"/>
</dbReference>
<dbReference type="PANTHER" id="PTHR46401">
    <property type="entry name" value="GLYCOSYLTRANSFERASE WBBK-RELATED"/>
    <property type="match status" value="1"/>
</dbReference>
<organism evidence="3 4">
    <name type="scientific">Pseudochryseolinea flava</name>
    <dbReference type="NCBI Taxonomy" id="2059302"/>
    <lineage>
        <taxon>Bacteria</taxon>
        <taxon>Pseudomonadati</taxon>
        <taxon>Bacteroidota</taxon>
        <taxon>Cytophagia</taxon>
        <taxon>Cytophagales</taxon>
        <taxon>Fulvivirgaceae</taxon>
        <taxon>Pseudochryseolinea</taxon>
    </lineage>
</organism>
<protein>
    <recommendedName>
        <fullName evidence="2">Glycosyl transferase family 1 domain-containing protein</fullName>
    </recommendedName>
</protein>